<accession>A0A9E9LMU8</accession>
<dbReference type="RefSeq" id="WP_269264641.1">
    <property type="nucleotide sequence ID" value="NZ_CP098247.1"/>
</dbReference>
<dbReference type="InterPro" id="IPR011726">
    <property type="entry name" value="KdpF"/>
</dbReference>
<protein>
    <submittedName>
        <fullName evidence="1">K(+)-transporting ATPase subunit F</fullName>
    </submittedName>
</protein>
<dbReference type="EMBL" id="CP098248">
    <property type="protein sequence ID" value="WAV97173.1"/>
    <property type="molecule type" value="Genomic_DNA"/>
</dbReference>
<reference evidence="1" key="2">
    <citation type="journal article" date="2022" name="Front. Microbiol.">
        <title>New perspectives on an old grouping: The genomic and phenotypic variability of Oxalobacter formigenes and the implications for calcium oxalate stone prevention.</title>
        <authorList>
            <person name="Chmiel J.A."/>
            <person name="Carr C."/>
            <person name="Stuivenberg G.A."/>
            <person name="Venema R."/>
            <person name="Chanyi R.M."/>
            <person name="Al K.F."/>
            <person name="Giguere D."/>
            <person name="Say H."/>
            <person name="Akouris P.P."/>
            <person name="Dominguez Romero S.A."/>
            <person name="Kwong A."/>
            <person name="Tai V."/>
            <person name="Koval S.F."/>
            <person name="Razvi H."/>
            <person name="Bjazevic J."/>
            <person name="Burton J.P."/>
        </authorList>
    </citation>
    <scope>NUCLEOTIDE SEQUENCE</scope>
    <source>
        <strain evidence="1">OxK</strain>
    </source>
</reference>
<name>A0A9E9LMU8_9BURK</name>
<dbReference type="Proteomes" id="UP001164819">
    <property type="component" value="Chromosome"/>
</dbReference>
<dbReference type="EMBL" id="CP098251">
    <property type="protein sequence ID" value="WAV91396.1"/>
    <property type="molecule type" value="Genomic_DNA"/>
</dbReference>
<evidence type="ECO:0000313" key="2">
    <source>
        <dbReference type="EMBL" id="WAV97173.1"/>
    </source>
</evidence>
<evidence type="ECO:0000313" key="1">
    <source>
        <dbReference type="EMBL" id="WAV91396.1"/>
    </source>
</evidence>
<reference evidence="2" key="1">
    <citation type="journal article" date="2022" name="Front. Microbiol.">
        <title>New perspectives on an old grouping: The genomic and phenotypic variability of Oxalobacter formigenes and the implications for calcium oxalate stone prevention.</title>
        <authorList>
            <person name="Chmiel J.A."/>
            <person name="Carr C."/>
            <person name="Stuivenberg G.A."/>
            <person name="Venema R."/>
            <person name="Chanyi R.M."/>
            <person name="Al K.F."/>
            <person name="Giguere D."/>
            <person name="Say H."/>
            <person name="Akouris P.P."/>
            <person name="Dominguez Romero S.A."/>
            <person name="Kwong A."/>
            <person name="Tai V."/>
            <person name="Koval S.F."/>
            <person name="Razvi H."/>
            <person name="Bjazevic J."/>
            <person name="Burton J.P."/>
        </authorList>
    </citation>
    <scope>NUCLEOTIDE SEQUENCE</scope>
    <source>
        <strain evidence="2">HOxNP-1</strain>
    </source>
</reference>
<dbReference type="GO" id="GO:0005886">
    <property type="term" value="C:plasma membrane"/>
    <property type="evidence" value="ECO:0007669"/>
    <property type="project" value="InterPro"/>
</dbReference>
<dbReference type="AlphaFoldDB" id="A0A9E9LMU8"/>
<dbReference type="GO" id="GO:0008556">
    <property type="term" value="F:P-type potassium transmembrane transporter activity"/>
    <property type="evidence" value="ECO:0007669"/>
    <property type="project" value="InterPro"/>
</dbReference>
<proteinExistence type="predicted"/>
<organism evidence="1">
    <name type="scientific">Oxalobacter aliiformigenes</name>
    <dbReference type="NCBI Taxonomy" id="2946593"/>
    <lineage>
        <taxon>Bacteria</taxon>
        <taxon>Pseudomonadati</taxon>
        <taxon>Pseudomonadota</taxon>
        <taxon>Betaproteobacteria</taxon>
        <taxon>Burkholderiales</taxon>
        <taxon>Oxalobacteraceae</taxon>
        <taxon>Oxalobacter</taxon>
    </lineage>
</organism>
<dbReference type="NCBIfam" id="TIGR02115">
    <property type="entry name" value="potass_kdpF"/>
    <property type="match status" value="1"/>
</dbReference>
<dbReference type="Pfam" id="PF09604">
    <property type="entry name" value="Potass_KdpF"/>
    <property type="match status" value="1"/>
</dbReference>
<evidence type="ECO:0000313" key="3">
    <source>
        <dbReference type="Proteomes" id="UP001164794"/>
    </source>
</evidence>
<dbReference type="Proteomes" id="UP001164794">
    <property type="component" value="Chromosome"/>
</dbReference>
<gene>
    <name evidence="1" type="primary">kdpF</name>
    <name evidence="2" type="ORF">NB645_10405</name>
    <name evidence="1" type="ORF">NB646_01115</name>
</gene>
<keyword evidence="3" id="KW-1185">Reference proteome</keyword>
<sequence>MNWLHILAAVLAIALFAYLVAALLYPEDLS</sequence>